<dbReference type="EMBL" id="CP019605">
    <property type="protein sequence ID" value="AQP46039.1"/>
    <property type="molecule type" value="Genomic_DNA"/>
</dbReference>
<dbReference type="Pfam" id="PF05949">
    <property type="entry name" value="DUF881"/>
    <property type="match status" value="1"/>
</dbReference>
<reference evidence="3 4" key="1">
    <citation type="journal article" date="2016" name="Int. J. Syst. Evol. Microbiol.">
        <title>Tessaracoccus flavus sp. nov., isolated from the drainage system of a lindane-producing factory.</title>
        <authorList>
            <person name="Kumari R."/>
            <person name="Singh P."/>
            <person name="Schumann P."/>
            <person name="Lal R."/>
        </authorList>
    </citation>
    <scope>NUCLEOTIDE SEQUENCE [LARGE SCALE GENOMIC DNA]</scope>
    <source>
        <strain evidence="3 4">RP1T</strain>
    </source>
</reference>
<evidence type="ECO:0008006" key="5">
    <source>
        <dbReference type="Google" id="ProtNLM"/>
    </source>
</evidence>
<evidence type="ECO:0000313" key="3">
    <source>
        <dbReference type="EMBL" id="AQP46039.1"/>
    </source>
</evidence>
<dbReference type="Gene3D" id="3.30.70.1880">
    <property type="entry name" value="Protein of unknown function DUF881"/>
    <property type="match status" value="1"/>
</dbReference>
<keyword evidence="2" id="KW-0812">Transmembrane</keyword>
<dbReference type="AlphaFoldDB" id="A0A1Q2CIT8"/>
<dbReference type="Proteomes" id="UP000188324">
    <property type="component" value="Chromosome"/>
</dbReference>
<dbReference type="STRING" id="1610493.RPIT_05715"/>
<dbReference type="InterPro" id="IPR010273">
    <property type="entry name" value="DUF881"/>
</dbReference>
<proteinExistence type="inferred from homology"/>
<feature type="transmembrane region" description="Helical" evidence="2">
    <location>
        <begin position="27"/>
        <end position="45"/>
    </location>
</feature>
<organism evidence="3 4">
    <name type="scientific">Tessaracoccus flavus</name>
    <dbReference type="NCBI Taxonomy" id="1610493"/>
    <lineage>
        <taxon>Bacteria</taxon>
        <taxon>Bacillati</taxon>
        <taxon>Actinomycetota</taxon>
        <taxon>Actinomycetes</taxon>
        <taxon>Propionibacteriales</taxon>
        <taxon>Propionibacteriaceae</taxon>
        <taxon>Tessaracoccus</taxon>
    </lineage>
</organism>
<sequence>MSLLTDLQADALEPGYRMNRHRPPSRARLLLAVGLVAALITVALLQTTRGAGAAETQRSELLERVSAARSRQSDLNEQVAKLDTEIRGLSELEDPAEREELQTLELAAGAAGVEGPGIVVTVSDDPGATGSQGLVLDGDLSRLVNGLWQAGAEAIAVNGRRISTLTPIRAAGAAITVDFVSLSPPYRVEAIGDPATLQARFNETAGASWWQFITMNYGLTMTIAQADGDLVLPPDPGQAVRHAKRR</sequence>
<evidence type="ECO:0000256" key="2">
    <source>
        <dbReference type="SAM" id="Phobius"/>
    </source>
</evidence>
<keyword evidence="2" id="KW-0472">Membrane</keyword>
<dbReference type="PANTHER" id="PTHR37313:SF1">
    <property type="entry name" value="UPF0749 PROTEIN RV1823"/>
    <property type="match status" value="1"/>
</dbReference>
<dbReference type="PANTHER" id="PTHR37313">
    <property type="entry name" value="UPF0749 PROTEIN RV1825"/>
    <property type="match status" value="1"/>
</dbReference>
<name>A0A1Q2CIT8_9ACTN</name>
<dbReference type="GO" id="GO:0005886">
    <property type="term" value="C:plasma membrane"/>
    <property type="evidence" value="ECO:0007669"/>
    <property type="project" value="TreeGrafter"/>
</dbReference>
<gene>
    <name evidence="3" type="ORF">RPIT_05715</name>
</gene>
<protein>
    <recommendedName>
        <fullName evidence="5">DUF881 domain-containing protein</fullName>
    </recommendedName>
</protein>
<dbReference type="KEGG" id="tfl:RPIT_05715"/>
<keyword evidence="4" id="KW-1185">Reference proteome</keyword>
<accession>A0A1Q2CIT8</accession>
<evidence type="ECO:0000256" key="1">
    <source>
        <dbReference type="ARBA" id="ARBA00009108"/>
    </source>
</evidence>
<comment type="similarity">
    <text evidence="1">Belongs to the UPF0749 family.</text>
</comment>
<keyword evidence="2" id="KW-1133">Transmembrane helix</keyword>
<evidence type="ECO:0000313" key="4">
    <source>
        <dbReference type="Proteomes" id="UP000188324"/>
    </source>
</evidence>